<accession>A0A1R3GXA3</accession>
<dbReference type="Gramene" id="OMO62651">
    <property type="protein sequence ID" value="OMO62651"/>
    <property type="gene ID" value="CCACVL1_22708"/>
</dbReference>
<proteinExistence type="predicted"/>
<gene>
    <name evidence="1" type="ORF">CCACVL1_22708</name>
</gene>
<reference evidence="1 2" key="1">
    <citation type="submission" date="2013-09" db="EMBL/GenBank/DDBJ databases">
        <title>Corchorus capsularis genome sequencing.</title>
        <authorList>
            <person name="Alam M."/>
            <person name="Haque M.S."/>
            <person name="Islam M.S."/>
            <person name="Emdad E.M."/>
            <person name="Islam M.M."/>
            <person name="Ahmed B."/>
            <person name="Halim A."/>
            <person name="Hossen Q.M.M."/>
            <person name="Hossain M.Z."/>
            <person name="Ahmed R."/>
            <person name="Khan M.M."/>
            <person name="Islam R."/>
            <person name="Rashid M.M."/>
            <person name="Khan S.A."/>
            <person name="Rahman M.S."/>
            <person name="Alam M."/>
        </authorList>
    </citation>
    <scope>NUCLEOTIDE SEQUENCE [LARGE SCALE GENOMIC DNA]</scope>
    <source>
        <strain evidence="2">cv. CVL-1</strain>
        <tissue evidence="1">Whole seedling</tissue>
    </source>
</reference>
<keyword evidence="2" id="KW-1185">Reference proteome</keyword>
<dbReference type="Proteomes" id="UP000188268">
    <property type="component" value="Unassembled WGS sequence"/>
</dbReference>
<organism evidence="1 2">
    <name type="scientific">Corchorus capsularis</name>
    <name type="common">Jute</name>
    <dbReference type="NCBI Taxonomy" id="210143"/>
    <lineage>
        <taxon>Eukaryota</taxon>
        <taxon>Viridiplantae</taxon>
        <taxon>Streptophyta</taxon>
        <taxon>Embryophyta</taxon>
        <taxon>Tracheophyta</taxon>
        <taxon>Spermatophyta</taxon>
        <taxon>Magnoliopsida</taxon>
        <taxon>eudicotyledons</taxon>
        <taxon>Gunneridae</taxon>
        <taxon>Pentapetalae</taxon>
        <taxon>rosids</taxon>
        <taxon>malvids</taxon>
        <taxon>Malvales</taxon>
        <taxon>Malvaceae</taxon>
        <taxon>Grewioideae</taxon>
        <taxon>Apeibeae</taxon>
        <taxon>Corchorus</taxon>
    </lineage>
</organism>
<evidence type="ECO:0000313" key="1">
    <source>
        <dbReference type="EMBL" id="OMO62651.1"/>
    </source>
</evidence>
<comment type="caution">
    <text evidence="1">The sequence shown here is derived from an EMBL/GenBank/DDBJ whole genome shotgun (WGS) entry which is preliminary data.</text>
</comment>
<protein>
    <submittedName>
        <fullName evidence="1">Uncharacterized protein</fullName>
    </submittedName>
</protein>
<dbReference type="AlphaFoldDB" id="A0A1R3GXA3"/>
<name>A0A1R3GXA3_COCAP</name>
<sequence>MEIGTDSRLLGVVRGGKGSKFISGFD</sequence>
<evidence type="ECO:0000313" key="2">
    <source>
        <dbReference type="Proteomes" id="UP000188268"/>
    </source>
</evidence>
<dbReference type="EMBL" id="AWWV01013203">
    <property type="protein sequence ID" value="OMO62651.1"/>
    <property type="molecule type" value="Genomic_DNA"/>
</dbReference>